<dbReference type="Proteomes" id="UP001596180">
    <property type="component" value="Unassembled WGS sequence"/>
</dbReference>
<keyword evidence="3" id="KW-1185">Reference proteome</keyword>
<name>A0ABW1DU90_9ACTN</name>
<reference evidence="3" key="1">
    <citation type="journal article" date="2019" name="Int. J. Syst. Evol. Microbiol.">
        <title>The Global Catalogue of Microorganisms (GCM) 10K type strain sequencing project: providing services to taxonomists for standard genome sequencing and annotation.</title>
        <authorList>
            <consortium name="The Broad Institute Genomics Platform"/>
            <consortium name="The Broad Institute Genome Sequencing Center for Infectious Disease"/>
            <person name="Wu L."/>
            <person name="Ma J."/>
        </authorList>
    </citation>
    <scope>NUCLEOTIDE SEQUENCE [LARGE SCALE GENOMIC DNA]</scope>
    <source>
        <strain evidence="3">JCM 10411</strain>
    </source>
</reference>
<dbReference type="RefSeq" id="WP_381359957.1">
    <property type="nucleotide sequence ID" value="NZ_JBHSOA010000012.1"/>
</dbReference>
<comment type="caution">
    <text evidence="2">The sequence shown here is derived from an EMBL/GenBank/DDBJ whole genome shotgun (WGS) entry which is preliminary data.</text>
</comment>
<evidence type="ECO:0000313" key="3">
    <source>
        <dbReference type="Proteomes" id="UP001596180"/>
    </source>
</evidence>
<feature type="compositionally biased region" description="Basic and acidic residues" evidence="1">
    <location>
        <begin position="93"/>
        <end position="102"/>
    </location>
</feature>
<accession>A0ABW1DU90</accession>
<evidence type="ECO:0000313" key="2">
    <source>
        <dbReference type="EMBL" id="MFC5851717.1"/>
    </source>
</evidence>
<proteinExistence type="predicted"/>
<gene>
    <name evidence="2" type="ORF">ACFPZI_07675</name>
</gene>
<sequence length="102" mass="10303">MPPPCGANRTARAAADTPFIAGYVLVLAVLGPVLAKQSPLLARALRAVQARLPDRGSSRDTGPDPDTGPSSGTGLPPDLDAGPDGSPDAGPVPEREPAEAER</sequence>
<evidence type="ECO:0000256" key="1">
    <source>
        <dbReference type="SAM" id="MobiDB-lite"/>
    </source>
</evidence>
<protein>
    <submittedName>
        <fullName evidence="2">Uncharacterized protein</fullName>
    </submittedName>
</protein>
<feature type="compositionally biased region" description="Basic and acidic residues" evidence="1">
    <location>
        <begin position="52"/>
        <end position="62"/>
    </location>
</feature>
<organism evidence="2 3">
    <name type="scientific">Streptomyces chlorus</name>
    <dbReference type="NCBI Taxonomy" id="887452"/>
    <lineage>
        <taxon>Bacteria</taxon>
        <taxon>Bacillati</taxon>
        <taxon>Actinomycetota</taxon>
        <taxon>Actinomycetes</taxon>
        <taxon>Kitasatosporales</taxon>
        <taxon>Streptomycetaceae</taxon>
        <taxon>Streptomyces</taxon>
    </lineage>
</organism>
<dbReference type="EMBL" id="JBHSOA010000012">
    <property type="protein sequence ID" value="MFC5851717.1"/>
    <property type="molecule type" value="Genomic_DNA"/>
</dbReference>
<feature type="region of interest" description="Disordered" evidence="1">
    <location>
        <begin position="50"/>
        <end position="102"/>
    </location>
</feature>